<evidence type="ECO:0000313" key="2">
    <source>
        <dbReference type="Proteomes" id="UP000789845"/>
    </source>
</evidence>
<proteinExistence type="predicted"/>
<keyword evidence="2" id="KW-1185">Reference proteome</keyword>
<dbReference type="EMBL" id="CAKJTG010000013">
    <property type="protein sequence ID" value="CAG9608895.1"/>
    <property type="molecule type" value="Genomic_DNA"/>
</dbReference>
<dbReference type="Proteomes" id="UP000789845">
    <property type="component" value="Unassembled WGS sequence"/>
</dbReference>
<accession>A0A9C7LBT5</accession>
<dbReference type="RefSeq" id="WP_230497137.1">
    <property type="nucleotide sequence ID" value="NZ_CAKJTG010000013.1"/>
</dbReference>
<comment type="caution">
    <text evidence="1">The sequence shown here is derived from an EMBL/GenBank/DDBJ whole genome shotgun (WGS) entry which is preliminary data.</text>
</comment>
<name>A0A9C7LBT5_9BACI</name>
<dbReference type="AlphaFoldDB" id="A0A9C7LBT5"/>
<organism evidence="1 2">
    <name type="scientific">Pseudoneobacillus rhizosphaerae</name>
    <dbReference type="NCBI Taxonomy" id="2880968"/>
    <lineage>
        <taxon>Bacteria</taxon>
        <taxon>Bacillati</taxon>
        <taxon>Bacillota</taxon>
        <taxon>Bacilli</taxon>
        <taxon>Bacillales</taxon>
        <taxon>Bacillaceae</taxon>
        <taxon>Pseudoneobacillus</taxon>
    </lineage>
</organism>
<reference evidence="1" key="1">
    <citation type="submission" date="2021-10" db="EMBL/GenBank/DDBJ databases">
        <authorList>
            <person name="Criscuolo A."/>
        </authorList>
    </citation>
    <scope>NUCLEOTIDE SEQUENCE</scope>
    <source>
        <strain evidence="1">CIP111885</strain>
    </source>
</reference>
<sequence length="51" mass="5827">MKKRDTNEQYGFFYDEDGTNVVSQQIMASYNSGVIGVKDQDDVQSDEQTNM</sequence>
<gene>
    <name evidence="1" type="ORF">NEOCIP111885_02613</name>
</gene>
<protein>
    <submittedName>
        <fullName evidence="1">Uncharacterized protein</fullName>
    </submittedName>
</protein>
<evidence type="ECO:0000313" key="1">
    <source>
        <dbReference type="EMBL" id="CAG9608895.1"/>
    </source>
</evidence>